<dbReference type="Proteomes" id="UP000316624">
    <property type="component" value="Unassembled WGS sequence"/>
</dbReference>
<protein>
    <submittedName>
        <fullName evidence="2">Uncharacterized protein</fullName>
    </submittedName>
</protein>
<accession>A0A562KNH1</accession>
<proteinExistence type="predicted"/>
<keyword evidence="1" id="KW-1133">Transmembrane helix</keyword>
<reference evidence="2 3" key="1">
    <citation type="journal article" date="2015" name="Stand. Genomic Sci.">
        <title>Genomic Encyclopedia of Bacterial and Archaeal Type Strains, Phase III: the genomes of soil and plant-associated and newly described type strains.</title>
        <authorList>
            <person name="Whitman W.B."/>
            <person name="Woyke T."/>
            <person name="Klenk H.P."/>
            <person name="Zhou Y."/>
            <person name="Lilburn T.G."/>
            <person name="Beck B.J."/>
            <person name="De Vos P."/>
            <person name="Vandamme P."/>
            <person name="Eisen J.A."/>
            <person name="Garrity G."/>
            <person name="Hugenholtz P."/>
            <person name="Kyrpides N.C."/>
        </authorList>
    </citation>
    <scope>NUCLEOTIDE SEQUENCE [LARGE SCALE GENOMIC DNA]</scope>
    <source>
        <strain evidence="2 3">CGMCC 1.7748</strain>
    </source>
</reference>
<comment type="caution">
    <text evidence="2">The sequence shown here is derived from an EMBL/GenBank/DDBJ whole genome shotgun (WGS) entry which is preliminary data.</text>
</comment>
<dbReference type="EMBL" id="VLKK01000002">
    <property type="protein sequence ID" value="TWH96912.1"/>
    <property type="molecule type" value="Genomic_DNA"/>
</dbReference>
<keyword evidence="1" id="KW-0472">Membrane</keyword>
<evidence type="ECO:0000313" key="2">
    <source>
        <dbReference type="EMBL" id="TWH96912.1"/>
    </source>
</evidence>
<dbReference type="RefSeq" id="WP_021245671.1">
    <property type="nucleotide sequence ID" value="NZ_JACIIY010000008.1"/>
</dbReference>
<dbReference type="AlphaFoldDB" id="A0A562KNH1"/>
<name>A0A562KNH1_SPHWJ</name>
<evidence type="ECO:0000313" key="3">
    <source>
        <dbReference type="Proteomes" id="UP000316624"/>
    </source>
</evidence>
<organism evidence="2 3">
    <name type="scientific">Sphingobium wenxiniae (strain DSM 21828 / CGMCC 1.7748 / JZ-1)</name>
    <dbReference type="NCBI Taxonomy" id="595605"/>
    <lineage>
        <taxon>Bacteria</taxon>
        <taxon>Pseudomonadati</taxon>
        <taxon>Pseudomonadota</taxon>
        <taxon>Alphaproteobacteria</taxon>
        <taxon>Sphingomonadales</taxon>
        <taxon>Sphingomonadaceae</taxon>
        <taxon>Sphingobium</taxon>
    </lineage>
</organism>
<keyword evidence="3" id="KW-1185">Reference proteome</keyword>
<gene>
    <name evidence="2" type="ORF">IQ35_00846</name>
</gene>
<sequence length="61" mass="6908">MKNNRSHSSFEGSSRRRTRLPVIPIVLVIVLVALIAFLWSRGGERPQQRVEKVVPAEKLGK</sequence>
<feature type="transmembrane region" description="Helical" evidence="1">
    <location>
        <begin position="20"/>
        <end position="39"/>
    </location>
</feature>
<evidence type="ECO:0000256" key="1">
    <source>
        <dbReference type="SAM" id="Phobius"/>
    </source>
</evidence>
<keyword evidence="1" id="KW-0812">Transmembrane</keyword>